<dbReference type="SMART" id="SM00987">
    <property type="entry name" value="UreE_C"/>
    <property type="match status" value="1"/>
</dbReference>
<dbReference type="SUPFAM" id="SSF52141">
    <property type="entry name" value="Uracil-DNA glycosylase-like"/>
    <property type="match status" value="1"/>
</dbReference>
<dbReference type="EC" id="3.2.2.27" evidence="3 7"/>
<evidence type="ECO:0000256" key="9">
    <source>
        <dbReference type="RuleBase" id="RU003780"/>
    </source>
</evidence>
<evidence type="ECO:0000256" key="5">
    <source>
        <dbReference type="ARBA" id="ARBA00022801"/>
    </source>
</evidence>
<comment type="similarity">
    <text evidence="2 7 9">Belongs to the uracil-DNA glycosylase (UDG) superfamily. UNG family.</text>
</comment>
<keyword evidence="7" id="KW-0496">Mitochondrion</keyword>
<comment type="caution">
    <text evidence="12">The sequence shown here is derived from an EMBL/GenBank/DDBJ whole genome shotgun (WGS) entry which is preliminary data.</text>
</comment>
<evidence type="ECO:0000256" key="4">
    <source>
        <dbReference type="ARBA" id="ARBA00022763"/>
    </source>
</evidence>
<dbReference type="GO" id="GO:0097510">
    <property type="term" value="P:base-excision repair, AP site formation via deaminated base removal"/>
    <property type="evidence" value="ECO:0007669"/>
    <property type="project" value="TreeGrafter"/>
</dbReference>
<dbReference type="InterPro" id="IPR005122">
    <property type="entry name" value="Uracil-DNA_glycosylase-like"/>
</dbReference>
<evidence type="ECO:0000256" key="3">
    <source>
        <dbReference type="ARBA" id="ARBA00012030"/>
    </source>
</evidence>
<dbReference type="AlphaFoldDB" id="A0A210PWR3"/>
<dbReference type="InterPro" id="IPR018085">
    <property type="entry name" value="Ura-DNA_Glyclase_AS"/>
</dbReference>
<keyword evidence="5 7" id="KW-0378">Hydrolase</keyword>
<evidence type="ECO:0000256" key="10">
    <source>
        <dbReference type="SAM" id="MobiDB-lite"/>
    </source>
</evidence>
<dbReference type="InterPro" id="IPR036895">
    <property type="entry name" value="Uracil-DNA_glycosylase-like_sf"/>
</dbReference>
<evidence type="ECO:0000256" key="8">
    <source>
        <dbReference type="PROSITE-ProRule" id="PRU10072"/>
    </source>
</evidence>
<dbReference type="Gene3D" id="3.40.470.10">
    <property type="entry name" value="Uracil-DNA glycosylase-like domain"/>
    <property type="match status" value="1"/>
</dbReference>
<comment type="function">
    <text evidence="7 9">Excises uracil residues from the DNA which can arise as a result of misincorporation of dUMP residues by DNA polymerase or due to deamination of cytosine.</text>
</comment>
<dbReference type="OrthoDB" id="10031947at2759"/>
<dbReference type="HAMAP" id="MF_00148">
    <property type="entry name" value="UDG"/>
    <property type="match status" value="1"/>
</dbReference>
<keyword evidence="6 7" id="KW-0234">DNA repair</keyword>
<dbReference type="STRING" id="6573.A0A210PWR3"/>
<evidence type="ECO:0000256" key="2">
    <source>
        <dbReference type="ARBA" id="ARBA00008184"/>
    </source>
</evidence>
<dbReference type="SMART" id="SM00986">
    <property type="entry name" value="UDG"/>
    <property type="match status" value="1"/>
</dbReference>
<dbReference type="EMBL" id="NEDP02005436">
    <property type="protein sequence ID" value="OWF40914.1"/>
    <property type="molecule type" value="Genomic_DNA"/>
</dbReference>
<evidence type="ECO:0000256" key="1">
    <source>
        <dbReference type="ARBA" id="ARBA00001400"/>
    </source>
</evidence>
<evidence type="ECO:0000256" key="7">
    <source>
        <dbReference type="HAMAP-Rule" id="MF_03166"/>
    </source>
</evidence>
<evidence type="ECO:0000313" key="12">
    <source>
        <dbReference type="EMBL" id="OWF40914.1"/>
    </source>
</evidence>
<protein>
    <recommendedName>
        <fullName evidence="3 7">Uracil-DNA glycosylase</fullName>
        <shortName evidence="7">UDG</shortName>
        <ecNumber evidence="3 7">3.2.2.27</ecNumber>
    </recommendedName>
</protein>
<evidence type="ECO:0000313" key="13">
    <source>
        <dbReference type="Proteomes" id="UP000242188"/>
    </source>
</evidence>
<feature type="active site" description="Proton acceptor" evidence="7 8">
    <location>
        <position position="205"/>
    </location>
</feature>
<keyword evidence="7" id="KW-0539">Nucleus</keyword>
<keyword evidence="13" id="KW-1185">Reference proteome</keyword>
<dbReference type="GO" id="GO:0004844">
    <property type="term" value="F:uracil DNA N-glycosylase activity"/>
    <property type="evidence" value="ECO:0007669"/>
    <property type="project" value="UniProtKB-UniRule"/>
</dbReference>
<dbReference type="InterPro" id="IPR002043">
    <property type="entry name" value="UDG_fam1"/>
</dbReference>
<organism evidence="12 13">
    <name type="scientific">Mizuhopecten yessoensis</name>
    <name type="common">Japanese scallop</name>
    <name type="synonym">Patinopecten yessoensis</name>
    <dbReference type="NCBI Taxonomy" id="6573"/>
    <lineage>
        <taxon>Eukaryota</taxon>
        <taxon>Metazoa</taxon>
        <taxon>Spiralia</taxon>
        <taxon>Lophotrochozoa</taxon>
        <taxon>Mollusca</taxon>
        <taxon>Bivalvia</taxon>
        <taxon>Autobranchia</taxon>
        <taxon>Pteriomorphia</taxon>
        <taxon>Pectinida</taxon>
        <taxon>Pectinoidea</taxon>
        <taxon>Pectinidae</taxon>
        <taxon>Mizuhopecten</taxon>
    </lineage>
</organism>
<dbReference type="PANTHER" id="PTHR11264:SF7">
    <property type="entry name" value="URACIL-DNA GLYCOSYLASE"/>
    <property type="match status" value="1"/>
</dbReference>
<sequence>MIRPSTASSQENIRKHHTDMVSELSEMFSLKSKEWRSICCQVKMMQYLSTRDMGDVKEMFGLCETLKKKGIIKYGEYSTLQDILVKCDVEAGKTIDKYTKKICGESEGQPQAKRQRTDEGVGPQQSTGSDGAAAGSLDLSSFITEESWRRELKTEFTKDYFKGIESKLAGDYANKTQVFPPKDRIFHAFNVTPFDKVKVVILGQDPYHNDGQAMGMAFSVPPGVKPPRSLKNIYKEITNDDKIKNFTTPSHGNLEAWAKRGVFLLNATLTTAAHQSNSHAKYGWQKFTNRVIQIISENCSGVVFILMGNFAHKKESLIDETKHSIIKTAHPSPLSYKKFENCKCFSMADAALLMNKRDKMDWSL</sequence>
<proteinExistence type="inferred from homology"/>
<dbReference type="NCBIfam" id="NF003589">
    <property type="entry name" value="PRK05254.1-2"/>
    <property type="match status" value="1"/>
</dbReference>
<dbReference type="Proteomes" id="UP000242188">
    <property type="component" value="Unassembled WGS sequence"/>
</dbReference>
<gene>
    <name evidence="12" type="ORF">KP79_PYT22713</name>
</gene>
<keyword evidence="4 7" id="KW-0227">DNA damage</keyword>
<feature type="region of interest" description="Disordered" evidence="10">
    <location>
        <begin position="106"/>
        <end position="135"/>
    </location>
</feature>
<feature type="domain" description="Uracil-DNA glycosylase-like" evidence="11">
    <location>
        <begin position="190"/>
        <end position="352"/>
    </location>
</feature>
<dbReference type="PANTHER" id="PTHR11264">
    <property type="entry name" value="URACIL-DNA GLYCOSYLASE"/>
    <property type="match status" value="1"/>
</dbReference>
<comment type="catalytic activity">
    <reaction evidence="1 7 9">
        <text>Hydrolyzes single-stranded DNA or mismatched double-stranded DNA and polynucleotides, releasing free uracil.</text>
        <dbReference type="EC" id="3.2.2.27"/>
    </reaction>
</comment>
<evidence type="ECO:0000259" key="11">
    <source>
        <dbReference type="SMART" id="SM00986"/>
    </source>
</evidence>
<name>A0A210PWR3_MIZYE</name>
<dbReference type="NCBIfam" id="NF003588">
    <property type="entry name" value="PRK05254.1-1"/>
    <property type="match status" value="1"/>
</dbReference>
<dbReference type="FunFam" id="3.40.470.10:FF:000001">
    <property type="entry name" value="Uracil-DNA glycosylase"/>
    <property type="match status" value="1"/>
</dbReference>
<dbReference type="GO" id="GO:0005739">
    <property type="term" value="C:mitochondrion"/>
    <property type="evidence" value="ECO:0007669"/>
    <property type="project" value="UniProtKB-SubCell"/>
</dbReference>
<comment type="subcellular location">
    <subcellularLocation>
        <location evidence="7">Mitochondrion</location>
    </subcellularLocation>
    <subcellularLocation>
        <location evidence="7">Nucleus</location>
    </subcellularLocation>
</comment>
<dbReference type="PROSITE" id="PS00130">
    <property type="entry name" value="U_DNA_GLYCOSYLASE"/>
    <property type="match status" value="1"/>
</dbReference>
<accession>A0A210PWR3</accession>
<dbReference type="NCBIfam" id="TIGR00628">
    <property type="entry name" value="ung"/>
    <property type="match status" value="1"/>
</dbReference>
<dbReference type="GO" id="GO:0005634">
    <property type="term" value="C:nucleus"/>
    <property type="evidence" value="ECO:0007669"/>
    <property type="project" value="UniProtKB-SubCell"/>
</dbReference>
<evidence type="ECO:0000256" key="6">
    <source>
        <dbReference type="ARBA" id="ARBA00023204"/>
    </source>
</evidence>
<dbReference type="CDD" id="cd10027">
    <property type="entry name" value="UDG-F1-like"/>
    <property type="match status" value="1"/>
</dbReference>
<dbReference type="Pfam" id="PF03167">
    <property type="entry name" value="UDG"/>
    <property type="match status" value="1"/>
</dbReference>
<reference evidence="12 13" key="1">
    <citation type="journal article" date="2017" name="Nat. Ecol. Evol.">
        <title>Scallop genome provides insights into evolution of bilaterian karyotype and development.</title>
        <authorList>
            <person name="Wang S."/>
            <person name="Zhang J."/>
            <person name="Jiao W."/>
            <person name="Li J."/>
            <person name="Xun X."/>
            <person name="Sun Y."/>
            <person name="Guo X."/>
            <person name="Huan P."/>
            <person name="Dong B."/>
            <person name="Zhang L."/>
            <person name="Hu X."/>
            <person name="Sun X."/>
            <person name="Wang J."/>
            <person name="Zhao C."/>
            <person name="Wang Y."/>
            <person name="Wang D."/>
            <person name="Huang X."/>
            <person name="Wang R."/>
            <person name="Lv J."/>
            <person name="Li Y."/>
            <person name="Zhang Z."/>
            <person name="Liu B."/>
            <person name="Lu W."/>
            <person name="Hui Y."/>
            <person name="Liang J."/>
            <person name="Zhou Z."/>
            <person name="Hou R."/>
            <person name="Li X."/>
            <person name="Liu Y."/>
            <person name="Li H."/>
            <person name="Ning X."/>
            <person name="Lin Y."/>
            <person name="Zhao L."/>
            <person name="Xing Q."/>
            <person name="Dou J."/>
            <person name="Li Y."/>
            <person name="Mao J."/>
            <person name="Guo H."/>
            <person name="Dou H."/>
            <person name="Li T."/>
            <person name="Mu C."/>
            <person name="Jiang W."/>
            <person name="Fu Q."/>
            <person name="Fu X."/>
            <person name="Miao Y."/>
            <person name="Liu J."/>
            <person name="Yu Q."/>
            <person name="Li R."/>
            <person name="Liao H."/>
            <person name="Li X."/>
            <person name="Kong Y."/>
            <person name="Jiang Z."/>
            <person name="Chourrout D."/>
            <person name="Li R."/>
            <person name="Bao Z."/>
        </authorList>
    </citation>
    <scope>NUCLEOTIDE SEQUENCE [LARGE SCALE GENOMIC DNA]</scope>
    <source>
        <strain evidence="12 13">PY_sf001</strain>
    </source>
</reference>
<dbReference type="NCBIfam" id="NF003592">
    <property type="entry name" value="PRK05254.1-5"/>
    <property type="match status" value="1"/>
</dbReference>